<protein>
    <submittedName>
        <fullName evidence="3">SWIM zinc finger family protein</fullName>
    </submittedName>
</protein>
<name>A0A9J6ZZ86_9GAMM</name>
<keyword evidence="1" id="KW-0479">Metal-binding</keyword>
<dbReference type="InterPro" id="IPR007527">
    <property type="entry name" value="Znf_SWIM"/>
</dbReference>
<dbReference type="InterPro" id="IPR049245">
    <property type="entry name" value="DUF6880"/>
</dbReference>
<dbReference type="Gene3D" id="1.25.40.10">
    <property type="entry name" value="Tetratricopeptide repeat domain"/>
    <property type="match status" value="1"/>
</dbReference>
<keyword evidence="1" id="KW-0862">Zinc</keyword>
<dbReference type="EMBL" id="CP090569">
    <property type="protein sequence ID" value="USF88182.1"/>
    <property type="molecule type" value="Genomic_DNA"/>
</dbReference>
<evidence type="ECO:0000313" key="4">
    <source>
        <dbReference type="Proteomes" id="UP001056649"/>
    </source>
</evidence>
<dbReference type="PROSITE" id="PS50966">
    <property type="entry name" value="ZF_SWIM"/>
    <property type="match status" value="1"/>
</dbReference>
<evidence type="ECO:0000256" key="1">
    <source>
        <dbReference type="PROSITE-ProRule" id="PRU00325"/>
    </source>
</evidence>
<dbReference type="Pfam" id="PF04434">
    <property type="entry name" value="SWIM"/>
    <property type="match status" value="1"/>
</dbReference>
<proteinExistence type="predicted"/>
<dbReference type="KEGG" id="eps:L0Y14_02770"/>
<dbReference type="InterPro" id="IPR011990">
    <property type="entry name" value="TPR-like_helical_dom_sf"/>
</dbReference>
<dbReference type="Proteomes" id="UP001056649">
    <property type="component" value="Chromosome"/>
</dbReference>
<dbReference type="GO" id="GO:0008270">
    <property type="term" value="F:zinc ion binding"/>
    <property type="evidence" value="ECO:0007669"/>
    <property type="project" value="UniProtKB-KW"/>
</dbReference>
<sequence length="584" mass="67558">MTLLKTLTTNQIKRWAGSRSYGRGEAYYQDERVRNLRERRGKIAATVRGTHSYHVRLWGDGKVIDYDCDCPVGLGGDFCKHCVAVALAWMEEQAPAGKMARCRQPKQAEADLTMKDVRAWLLLQEREALADMLLEAAVEDEQLVDRLMLKAAAARGVNLDTYRKIIDQAIGSDGFIDYYAMPDYYRGMDGAIDAIDELLAQGHAAAVIELSEYALQRTACAIETVEDSNGYMSLLLERLQALHLSACRKAKPDQEALAERLFRWELSGDWDVFQGAIKSYAQVLGMRGREHYRALAEAEWAKVRSLKPGENDQSRYCRRFYITSIMESLAEQSGDIEALVQVKSQDLSSSYAFYQIAEIYRKARRSEQALEWAERGIQAFGDEADSRLQDLLADMYHRRKRYDEAMTLIWPQFEQRPYLSNYQKLKKHADRYKHWPYWRQRALDQLRAGIEPRVKKSPRGQRHYRPGSDRSRLVEIFLWEKEIEAAWQEAVEGGCSEELWLRLAGLREKEHPRDAVAIYQKLIGPIVERTNNDAYAEAAALLSRVEKLMGRLGDKAEFRHNLLQIREKYKRKRNFMKLLERFGK</sequence>
<dbReference type="AlphaFoldDB" id="A0A9J6ZZ86"/>
<keyword evidence="1" id="KW-0863">Zinc-finger</keyword>
<reference evidence="3" key="1">
    <citation type="journal article" date="2022" name="Mol. Ecol. Resour.">
        <title>The complete and closed genome of the facultative generalist Candidatus Endoriftia persephone from deep-sea hydrothermal vents.</title>
        <authorList>
            <person name="de Oliveira A.L."/>
            <person name="Srivastava A."/>
            <person name="Espada-Hinojosa S."/>
            <person name="Bright M."/>
        </authorList>
    </citation>
    <scope>NUCLEOTIDE SEQUENCE</scope>
    <source>
        <strain evidence="3">Tica-EPR-9o50.N</strain>
    </source>
</reference>
<feature type="domain" description="SWIM-type" evidence="2">
    <location>
        <begin position="53"/>
        <end position="90"/>
    </location>
</feature>
<dbReference type="SUPFAM" id="SSF48452">
    <property type="entry name" value="TPR-like"/>
    <property type="match status" value="1"/>
</dbReference>
<accession>A0A9J6ZZ86</accession>
<evidence type="ECO:0000313" key="3">
    <source>
        <dbReference type="EMBL" id="USF88182.1"/>
    </source>
</evidence>
<keyword evidence="4" id="KW-1185">Reference proteome</keyword>
<dbReference type="RefSeq" id="WP_040818475.1">
    <property type="nucleotide sequence ID" value="NZ_CP090569.1"/>
</dbReference>
<evidence type="ECO:0000259" key="2">
    <source>
        <dbReference type="PROSITE" id="PS50966"/>
    </source>
</evidence>
<gene>
    <name evidence="3" type="ORF">L0Y14_02770</name>
</gene>
<dbReference type="Pfam" id="PF21810">
    <property type="entry name" value="DUF6880"/>
    <property type="match status" value="1"/>
</dbReference>
<organism evidence="3 4">
    <name type="scientific">Candidatus Endoriftia persephonae</name>
    <dbReference type="NCBI Taxonomy" id="393765"/>
    <lineage>
        <taxon>Bacteria</taxon>
        <taxon>Pseudomonadati</taxon>
        <taxon>Pseudomonadota</taxon>
        <taxon>Gammaproteobacteria</taxon>
        <taxon>Chromatiales</taxon>
        <taxon>Sedimenticolaceae</taxon>
        <taxon>Candidatus Endoriftia</taxon>
    </lineage>
</organism>